<feature type="signal peptide" evidence="1">
    <location>
        <begin position="1"/>
        <end position="20"/>
    </location>
</feature>
<accession>A0AAN4ZC05</accession>
<dbReference type="AlphaFoldDB" id="A0AAN4ZC05"/>
<comment type="caution">
    <text evidence="2">The sequence shown here is derived from an EMBL/GenBank/DDBJ whole genome shotgun (WGS) entry which is preliminary data.</text>
</comment>
<proteinExistence type="predicted"/>
<evidence type="ECO:0000313" key="2">
    <source>
        <dbReference type="EMBL" id="GMR34215.1"/>
    </source>
</evidence>
<dbReference type="Proteomes" id="UP001328107">
    <property type="component" value="Unassembled WGS sequence"/>
</dbReference>
<sequence>RMRVNIAHCALLLLCTLAAAGVESCDRSLINGPEEMIEFDSASKKLSCHSEKNTLRAIVL</sequence>
<feature type="chain" id="PRO_5042910033" evidence="1">
    <location>
        <begin position="21"/>
        <end position="60"/>
    </location>
</feature>
<feature type="non-terminal residue" evidence="2">
    <location>
        <position position="1"/>
    </location>
</feature>
<evidence type="ECO:0000313" key="3">
    <source>
        <dbReference type="Proteomes" id="UP001328107"/>
    </source>
</evidence>
<reference evidence="3" key="1">
    <citation type="submission" date="2022-10" db="EMBL/GenBank/DDBJ databases">
        <title>Genome assembly of Pristionchus species.</title>
        <authorList>
            <person name="Yoshida K."/>
            <person name="Sommer R.J."/>
        </authorList>
    </citation>
    <scope>NUCLEOTIDE SEQUENCE [LARGE SCALE GENOMIC DNA]</scope>
    <source>
        <strain evidence="3">RS5460</strain>
    </source>
</reference>
<dbReference type="EMBL" id="BTRK01000001">
    <property type="protein sequence ID" value="GMR34215.1"/>
    <property type="molecule type" value="Genomic_DNA"/>
</dbReference>
<keyword evidence="1" id="KW-0732">Signal</keyword>
<keyword evidence="3" id="KW-1185">Reference proteome</keyword>
<evidence type="ECO:0000256" key="1">
    <source>
        <dbReference type="SAM" id="SignalP"/>
    </source>
</evidence>
<organism evidence="2 3">
    <name type="scientific">Pristionchus mayeri</name>
    <dbReference type="NCBI Taxonomy" id="1317129"/>
    <lineage>
        <taxon>Eukaryota</taxon>
        <taxon>Metazoa</taxon>
        <taxon>Ecdysozoa</taxon>
        <taxon>Nematoda</taxon>
        <taxon>Chromadorea</taxon>
        <taxon>Rhabditida</taxon>
        <taxon>Rhabditina</taxon>
        <taxon>Diplogasteromorpha</taxon>
        <taxon>Diplogasteroidea</taxon>
        <taxon>Neodiplogasteridae</taxon>
        <taxon>Pristionchus</taxon>
    </lineage>
</organism>
<name>A0AAN4ZC05_9BILA</name>
<gene>
    <name evidence="2" type="ORF">PMAYCL1PPCAC_04410</name>
</gene>
<protein>
    <submittedName>
        <fullName evidence="2">Uncharacterized protein</fullName>
    </submittedName>
</protein>
<feature type="non-terminal residue" evidence="2">
    <location>
        <position position="60"/>
    </location>
</feature>